<comment type="similarity">
    <text evidence="2">Belongs to the ABC transporter superfamily.</text>
</comment>
<dbReference type="PROSITE" id="PS50893">
    <property type="entry name" value="ABC_TRANSPORTER_2"/>
    <property type="match status" value="1"/>
</dbReference>
<dbReference type="InterPro" id="IPR027417">
    <property type="entry name" value="P-loop_NTPase"/>
</dbReference>
<dbReference type="InterPro" id="IPR013563">
    <property type="entry name" value="Oligopep_ABC_C"/>
</dbReference>
<keyword evidence="6 10" id="KW-0067">ATP-binding</keyword>
<dbReference type="EMBL" id="JBHSLV010000078">
    <property type="protein sequence ID" value="MFC5396949.1"/>
    <property type="molecule type" value="Genomic_DNA"/>
</dbReference>
<dbReference type="NCBIfam" id="TIGR01727">
    <property type="entry name" value="oligo_HPY"/>
    <property type="match status" value="1"/>
</dbReference>
<dbReference type="RefSeq" id="WP_377013775.1">
    <property type="nucleotide sequence ID" value="NZ_JBHSLV010000078.1"/>
</dbReference>
<accession>A0ABW0HPB6</accession>
<evidence type="ECO:0000256" key="7">
    <source>
        <dbReference type="ARBA" id="ARBA00023136"/>
    </source>
</evidence>
<feature type="compositionally biased region" description="Basic and acidic residues" evidence="8">
    <location>
        <begin position="321"/>
        <end position="332"/>
    </location>
</feature>
<reference evidence="11" key="1">
    <citation type="journal article" date="2019" name="Int. J. Syst. Evol. Microbiol.">
        <title>The Global Catalogue of Microorganisms (GCM) 10K type strain sequencing project: providing services to taxonomists for standard genome sequencing and annotation.</title>
        <authorList>
            <consortium name="The Broad Institute Genomics Platform"/>
            <consortium name="The Broad Institute Genome Sequencing Center for Infectious Disease"/>
            <person name="Wu L."/>
            <person name="Ma J."/>
        </authorList>
    </citation>
    <scope>NUCLEOTIDE SEQUENCE [LARGE SCALE GENOMIC DNA]</scope>
    <source>
        <strain evidence="11">CGMCC 1.16326</strain>
    </source>
</reference>
<evidence type="ECO:0000256" key="6">
    <source>
        <dbReference type="ARBA" id="ARBA00022840"/>
    </source>
</evidence>
<evidence type="ECO:0000256" key="5">
    <source>
        <dbReference type="ARBA" id="ARBA00022741"/>
    </source>
</evidence>
<dbReference type="InterPro" id="IPR003593">
    <property type="entry name" value="AAA+_ATPase"/>
</dbReference>
<keyword evidence="3" id="KW-0813">Transport</keyword>
<keyword evidence="4" id="KW-1003">Cell membrane</keyword>
<organism evidence="10 11">
    <name type="scientific">Bosea vestrisii</name>
    <dbReference type="NCBI Taxonomy" id="151416"/>
    <lineage>
        <taxon>Bacteria</taxon>
        <taxon>Pseudomonadati</taxon>
        <taxon>Pseudomonadota</taxon>
        <taxon>Alphaproteobacteria</taxon>
        <taxon>Hyphomicrobiales</taxon>
        <taxon>Boseaceae</taxon>
        <taxon>Bosea</taxon>
    </lineage>
</organism>
<keyword evidence="11" id="KW-1185">Reference proteome</keyword>
<dbReference type="PANTHER" id="PTHR43297:SF2">
    <property type="entry name" value="DIPEPTIDE TRANSPORT ATP-BINDING PROTEIN DPPD"/>
    <property type="match status" value="1"/>
</dbReference>
<evidence type="ECO:0000259" key="9">
    <source>
        <dbReference type="PROSITE" id="PS50893"/>
    </source>
</evidence>
<dbReference type="Gene3D" id="3.40.50.300">
    <property type="entry name" value="P-loop containing nucleotide triphosphate hydrolases"/>
    <property type="match status" value="1"/>
</dbReference>
<evidence type="ECO:0000313" key="11">
    <source>
        <dbReference type="Proteomes" id="UP001596104"/>
    </source>
</evidence>
<evidence type="ECO:0000256" key="1">
    <source>
        <dbReference type="ARBA" id="ARBA00004417"/>
    </source>
</evidence>
<proteinExistence type="inferred from homology"/>
<dbReference type="Pfam" id="PF00005">
    <property type="entry name" value="ABC_tran"/>
    <property type="match status" value="1"/>
</dbReference>
<dbReference type="Pfam" id="PF08352">
    <property type="entry name" value="oligo_HPY"/>
    <property type="match status" value="1"/>
</dbReference>
<evidence type="ECO:0000313" key="10">
    <source>
        <dbReference type="EMBL" id="MFC5396949.1"/>
    </source>
</evidence>
<dbReference type="InterPro" id="IPR050388">
    <property type="entry name" value="ABC_Ni/Peptide_Import"/>
</dbReference>
<evidence type="ECO:0000256" key="2">
    <source>
        <dbReference type="ARBA" id="ARBA00005417"/>
    </source>
</evidence>
<sequence>MPLLEIENLSVEFPTSQGTLRAVDRIDLTLDEGEVLGVVGESGSGKSVTMLALMGLVGYPGRVRADKLRFDGRDLLTMSARERRQLTGKDVAMIFQEPSTSLNPCFTIGFQLAETLKKHEGMDSKAAKRRSIELLEQVGIPAPESRLKAFPHQMSGGMNQRVMIAMAIACNPRLLIADEPTTALDVTIQAQILDLLMTLQRERNMALVLITHNMGVVAETAQRIMVMYAGQIMEERKVDALFSAPQHPYSAALLAALPERSEGESRLATIPGMVPGLNDRPKGCLFSPRCAYATEHSRTVQPQLRPWQDGHVRCHYPLGDPQREAERARDEAGAATEAAR</sequence>
<evidence type="ECO:0000256" key="3">
    <source>
        <dbReference type="ARBA" id="ARBA00022448"/>
    </source>
</evidence>
<comment type="subcellular location">
    <subcellularLocation>
        <location evidence="1">Cell inner membrane</location>
        <topology evidence="1">Peripheral membrane protein</topology>
    </subcellularLocation>
</comment>
<evidence type="ECO:0000256" key="8">
    <source>
        <dbReference type="SAM" id="MobiDB-lite"/>
    </source>
</evidence>
<feature type="region of interest" description="Disordered" evidence="8">
    <location>
        <begin position="318"/>
        <end position="340"/>
    </location>
</feature>
<dbReference type="Proteomes" id="UP001596104">
    <property type="component" value="Unassembled WGS sequence"/>
</dbReference>
<gene>
    <name evidence="10" type="ORF">ACFPPC_30310</name>
</gene>
<keyword evidence="7" id="KW-0472">Membrane</keyword>
<keyword evidence="5" id="KW-0547">Nucleotide-binding</keyword>
<dbReference type="SUPFAM" id="SSF52540">
    <property type="entry name" value="P-loop containing nucleoside triphosphate hydrolases"/>
    <property type="match status" value="1"/>
</dbReference>
<dbReference type="GO" id="GO:0005524">
    <property type="term" value="F:ATP binding"/>
    <property type="evidence" value="ECO:0007669"/>
    <property type="project" value="UniProtKB-KW"/>
</dbReference>
<dbReference type="CDD" id="cd03257">
    <property type="entry name" value="ABC_NikE_OppD_transporters"/>
    <property type="match status" value="1"/>
</dbReference>
<comment type="caution">
    <text evidence="10">The sequence shown here is derived from an EMBL/GenBank/DDBJ whole genome shotgun (WGS) entry which is preliminary data.</text>
</comment>
<dbReference type="InterPro" id="IPR003439">
    <property type="entry name" value="ABC_transporter-like_ATP-bd"/>
</dbReference>
<dbReference type="SMART" id="SM00382">
    <property type="entry name" value="AAA"/>
    <property type="match status" value="1"/>
</dbReference>
<evidence type="ECO:0000256" key="4">
    <source>
        <dbReference type="ARBA" id="ARBA00022475"/>
    </source>
</evidence>
<protein>
    <submittedName>
        <fullName evidence="10">ABC transporter ATP-binding protein</fullName>
    </submittedName>
</protein>
<name>A0ABW0HPB6_9HYPH</name>
<feature type="domain" description="ABC transporter" evidence="9">
    <location>
        <begin position="4"/>
        <end position="254"/>
    </location>
</feature>
<dbReference type="PANTHER" id="PTHR43297">
    <property type="entry name" value="OLIGOPEPTIDE TRANSPORT ATP-BINDING PROTEIN APPD"/>
    <property type="match status" value="1"/>
</dbReference>